<comment type="caution">
    <text evidence="2">The sequence shown here is derived from an EMBL/GenBank/DDBJ whole genome shotgun (WGS) entry which is preliminary data.</text>
</comment>
<keyword evidence="3" id="KW-1185">Reference proteome</keyword>
<organism evidence="2 3">
    <name type="scientific">Ilex paraguariensis</name>
    <name type="common">yerba mate</name>
    <dbReference type="NCBI Taxonomy" id="185542"/>
    <lineage>
        <taxon>Eukaryota</taxon>
        <taxon>Viridiplantae</taxon>
        <taxon>Streptophyta</taxon>
        <taxon>Embryophyta</taxon>
        <taxon>Tracheophyta</taxon>
        <taxon>Spermatophyta</taxon>
        <taxon>Magnoliopsida</taxon>
        <taxon>eudicotyledons</taxon>
        <taxon>Gunneridae</taxon>
        <taxon>Pentapetalae</taxon>
        <taxon>asterids</taxon>
        <taxon>campanulids</taxon>
        <taxon>Aquifoliales</taxon>
        <taxon>Aquifoliaceae</taxon>
        <taxon>Ilex</taxon>
    </lineage>
</organism>
<evidence type="ECO:0000256" key="1">
    <source>
        <dbReference type="SAM" id="MobiDB-lite"/>
    </source>
</evidence>
<dbReference type="EMBL" id="CAUOFW020000996">
    <property type="protein sequence ID" value="CAK9139867.1"/>
    <property type="molecule type" value="Genomic_DNA"/>
</dbReference>
<protein>
    <submittedName>
        <fullName evidence="2">Uncharacterized protein</fullName>
    </submittedName>
</protein>
<reference evidence="2 3" key="1">
    <citation type="submission" date="2024-02" db="EMBL/GenBank/DDBJ databases">
        <authorList>
            <person name="Vignale AGUSTIN F."/>
            <person name="Sosa J E."/>
            <person name="Modenutti C."/>
        </authorList>
    </citation>
    <scope>NUCLEOTIDE SEQUENCE [LARGE SCALE GENOMIC DNA]</scope>
</reference>
<evidence type="ECO:0000313" key="3">
    <source>
        <dbReference type="Proteomes" id="UP001642360"/>
    </source>
</evidence>
<dbReference type="Proteomes" id="UP001642360">
    <property type="component" value="Unassembled WGS sequence"/>
</dbReference>
<name>A0ABC8R571_9AQUA</name>
<sequence length="68" mass="7514">MQMARRENQASHVQTNKKLSEKVIFSNETPKENHVAVDNLANGVGITNQGEDGENNPRDGATQHPSWS</sequence>
<dbReference type="AlphaFoldDB" id="A0ABC8R571"/>
<evidence type="ECO:0000313" key="2">
    <source>
        <dbReference type="EMBL" id="CAK9139867.1"/>
    </source>
</evidence>
<accession>A0ABC8R571</accession>
<proteinExistence type="predicted"/>
<feature type="region of interest" description="Disordered" evidence="1">
    <location>
        <begin position="1"/>
        <end position="68"/>
    </location>
</feature>
<gene>
    <name evidence="2" type="ORF">ILEXP_LOCUS7281</name>
</gene>